<evidence type="ECO:0000313" key="1">
    <source>
        <dbReference type="EMBL" id="CAP20116.1"/>
    </source>
</evidence>
<organism evidence="1">
    <name type="scientific">Yersinia enterocolitica</name>
    <dbReference type="NCBI Taxonomy" id="630"/>
    <lineage>
        <taxon>Bacteria</taxon>
        <taxon>Pseudomonadati</taxon>
        <taxon>Pseudomonadota</taxon>
        <taxon>Gammaproteobacteria</taxon>
        <taxon>Enterobacterales</taxon>
        <taxon>Yersiniaceae</taxon>
        <taxon>Yersinia</taxon>
    </lineage>
</organism>
<dbReference type="AlphaFoldDB" id="B0RKK9"/>
<keyword evidence="1" id="KW-0614">Plasmid</keyword>
<geneLocation type="plasmid" evidence="1">
    <name>pYE854</name>
</geneLocation>
<sequence length="100" mass="11671">MADLRGIMVSFYSLYAFIKKHYRHSRFEGRNNDKYWSDEYSKRIVISHMESLCKYGKSYISRHECNIGQGLCFDINLNVLGDNNVIDYPSNAGNLTHILN</sequence>
<protein>
    <submittedName>
        <fullName evidence="1">Uncharacterized protein</fullName>
    </submittedName>
</protein>
<accession>B0RKK9</accession>
<reference evidence="1" key="1">
    <citation type="journal article" date="2008" name="J. Bacteriol.">
        <title>Genetic and functional properties of the self-transmissible Yersinia enterocolitica plasmid pYE854, which mobilizes the virulence plasmid pYV.</title>
        <authorList>
            <person name="Hammerl J.A."/>
            <person name="Klein I."/>
            <person name="Lanka E."/>
            <person name="Appel B."/>
            <person name="Hertwig S."/>
        </authorList>
    </citation>
    <scope>NUCLEOTIDE SEQUENCE [LARGE SCALE GENOMIC DNA]</scope>
    <source>
        <strain evidence="1">29854</strain>
        <plasmid evidence="1">pYE854</plasmid>
    </source>
</reference>
<dbReference type="EMBL" id="AM905950">
    <property type="protein sequence ID" value="CAP20116.1"/>
    <property type="molecule type" value="Genomic_DNA"/>
</dbReference>
<proteinExistence type="predicted"/>
<dbReference type="RefSeq" id="WP_012291265.1">
    <property type="nucleotide sequence ID" value="NC_010377.1"/>
</dbReference>
<name>B0RKK9_YEREN</name>